<dbReference type="RefSeq" id="WP_375358063.1">
    <property type="nucleotide sequence ID" value="NZ_JBHHMI010000040.1"/>
</dbReference>
<dbReference type="Pfam" id="PF13977">
    <property type="entry name" value="TetR_C_6"/>
    <property type="match status" value="1"/>
</dbReference>
<protein>
    <submittedName>
        <fullName evidence="7">TetR/AcrR family transcriptional regulator</fullName>
    </submittedName>
</protein>
<dbReference type="InterPro" id="IPR050624">
    <property type="entry name" value="HTH-type_Tx_Regulator"/>
</dbReference>
<evidence type="ECO:0000256" key="5">
    <source>
        <dbReference type="PROSITE-ProRule" id="PRU00335"/>
    </source>
</evidence>
<dbReference type="PANTHER" id="PTHR43479">
    <property type="entry name" value="ACREF/ENVCD OPERON REPRESSOR-RELATED"/>
    <property type="match status" value="1"/>
</dbReference>
<dbReference type="InterPro" id="IPR036271">
    <property type="entry name" value="Tet_transcr_reg_TetR-rel_C_sf"/>
</dbReference>
<dbReference type="EMBL" id="JBHHMI010000040">
    <property type="protein sequence ID" value="MFB5269795.1"/>
    <property type="molecule type" value="Genomic_DNA"/>
</dbReference>
<name>A0ABV5B001_9BACL</name>
<evidence type="ECO:0000256" key="2">
    <source>
        <dbReference type="ARBA" id="ARBA00023015"/>
    </source>
</evidence>
<comment type="caution">
    <text evidence="7">The sequence shown here is derived from an EMBL/GenBank/DDBJ whole genome shotgun (WGS) entry which is preliminary data.</text>
</comment>
<dbReference type="Gene3D" id="1.10.357.10">
    <property type="entry name" value="Tetracycline Repressor, domain 2"/>
    <property type="match status" value="1"/>
</dbReference>
<dbReference type="SUPFAM" id="SSF46689">
    <property type="entry name" value="Homeodomain-like"/>
    <property type="match status" value="1"/>
</dbReference>
<organism evidence="7 8">
    <name type="scientific">Paenibacillus enshidis</name>
    <dbReference type="NCBI Taxonomy" id="1458439"/>
    <lineage>
        <taxon>Bacteria</taxon>
        <taxon>Bacillati</taxon>
        <taxon>Bacillota</taxon>
        <taxon>Bacilli</taxon>
        <taxon>Bacillales</taxon>
        <taxon>Paenibacillaceae</taxon>
        <taxon>Paenibacillus</taxon>
    </lineage>
</organism>
<proteinExistence type="predicted"/>
<dbReference type="InterPro" id="IPR039538">
    <property type="entry name" value="BetI_C"/>
</dbReference>
<evidence type="ECO:0000256" key="1">
    <source>
        <dbReference type="ARBA" id="ARBA00022491"/>
    </source>
</evidence>
<sequence length="211" mass="23764">MPKDKESAAGDDRRAQLMSIALKRFATYGYYQTKVSDIVREAGVAQGTFYWHFKSKQELAQAIITEGRDQLLDAIGQGYRKDSGTLEDMVRASENLFARMFDFAANHRYFMKLLLTGSGVDETVQRQLAETKDAMELAFRRNIRRAIELGMIPDKLDVELRAALLMSMIEGLMLRWLFGSEGTHDRISGQSSAVLAAEAANFEFYGLMGKP</sequence>
<feature type="domain" description="HTH tetR-type" evidence="6">
    <location>
        <begin position="11"/>
        <end position="71"/>
    </location>
</feature>
<dbReference type="SUPFAM" id="SSF48498">
    <property type="entry name" value="Tetracyclin repressor-like, C-terminal domain"/>
    <property type="match status" value="1"/>
</dbReference>
<evidence type="ECO:0000256" key="4">
    <source>
        <dbReference type="ARBA" id="ARBA00023163"/>
    </source>
</evidence>
<evidence type="ECO:0000313" key="8">
    <source>
        <dbReference type="Proteomes" id="UP001580346"/>
    </source>
</evidence>
<keyword evidence="1" id="KW-0678">Repressor</keyword>
<dbReference type="PRINTS" id="PR00455">
    <property type="entry name" value="HTHTETR"/>
</dbReference>
<keyword evidence="4" id="KW-0804">Transcription</keyword>
<dbReference type="PROSITE" id="PS50977">
    <property type="entry name" value="HTH_TETR_2"/>
    <property type="match status" value="1"/>
</dbReference>
<feature type="DNA-binding region" description="H-T-H motif" evidence="5">
    <location>
        <begin position="34"/>
        <end position="53"/>
    </location>
</feature>
<evidence type="ECO:0000256" key="3">
    <source>
        <dbReference type="ARBA" id="ARBA00023125"/>
    </source>
</evidence>
<keyword evidence="8" id="KW-1185">Reference proteome</keyword>
<dbReference type="Proteomes" id="UP001580346">
    <property type="component" value="Unassembled WGS sequence"/>
</dbReference>
<reference evidence="7 8" key="1">
    <citation type="submission" date="2024-09" db="EMBL/GenBank/DDBJ databases">
        <title>Paenibacillus zeirhizospherea sp. nov., isolated from surface of the maize (Zea mays) roots in a horticulture field, Hungary.</title>
        <authorList>
            <person name="Marton D."/>
            <person name="Farkas M."/>
            <person name="Bedics A."/>
            <person name="Toth E."/>
            <person name="Tancsics A."/>
            <person name="Boka K."/>
            <person name="Maroti G."/>
            <person name="Kriszt B."/>
            <person name="Cserhati M."/>
        </authorList>
    </citation>
    <scope>NUCLEOTIDE SEQUENCE [LARGE SCALE GENOMIC DNA]</scope>
    <source>
        <strain evidence="7 8">KCTC 33519</strain>
    </source>
</reference>
<dbReference type="PANTHER" id="PTHR43479:SF11">
    <property type="entry name" value="ACREF_ENVCD OPERON REPRESSOR-RELATED"/>
    <property type="match status" value="1"/>
</dbReference>
<evidence type="ECO:0000259" key="6">
    <source>
        <dbReference type="PROSITE" id="PS50977"/>
    </source>
</evidence>
<evidence type="ECO:0000313" key="7">
    <source>
        <dbReference type="EMBL" id="MFB5269795.1"/>
    </source>
</evidence>
<accession>A0ABV5B001</accession>
<dbReference type="Pfam" id="PF00440">
    <property type="entry name" value="TetR_N"/>
    <property type="match status" value="1"/>
</dbReference>
<keyword evidence="2" id="KW-0805">Transcription regulation</keyword>
<keyword evidence="3 5" id="KW-0238">DNA-binding</keyword>
<dbReference type="InterPro" id="IPR009057">
    <property type="entry name" value="Homeodomain-like_sf"/>
</dbReference>
<gene>
    <name evidence="7" type="ORF">ACE41H_23860</name>
</gene>
<dbReference type="InterPro" id="IPR001647">
    <property type="entry name" value="HTH_TetR"/>
</dbReference>